<dbReference type="Gene3D" id="3.20.20.100">
    <property type="entry name" value="NADP-dependent oxidoreductase domain"/>
    <property type="match status" value="1"/>
</dbReference>
<evidence type="ECO:0000313" key="4">
    <source>
        <dbReference type="EMBL" id="EIG52122.1"/>
    </source>
</evidence>
<accession>I2PX66</accession>
<dbReference type="HOGENOM" id="CLU_023205_3_0_7"/>
<dbReference type="InterPro" id="IPR036812">
    <property type="entry name" value="NAD(P)_OxRdtase_dom_sf"/>
</dbReference>
<keyword evidence="1" id="KW-0479">Metal-binding</keyword>
<reference evidence="4" key="1">
    <citation type="submission" date="2011-11" db="EMBL/GenBank/DDBJ databases">
        <title>Improved High-Quality Draft sequence of Desulfovibrio sp. U5L.</title>
        <authorList>
            <consortium name="US DOE Joint Genome Institute"/>
            <person name="Lucas S."/>
            <person name="Han J."/>
            <person name="Lapidus A."/>
            <person name="Cheng J.-F."/>
            <person name="Goodwin L."/>
            <person name="Pitluck S."/>
            <person name="Peters L."/>
            <person name="Ovchinnikova G."/>
            <person name="Held B."/>
            <person name="Detter J.C."/>
            <person name="Han C."/>
            <person name="Tapia R."/>
            <person name="Land M."/>
            <person name="Hauser L."/>
            <person name="Kyrpides N."/>
            <person name="Ivanova N."/>
            <person name="Pagani I."/>
            <person name="Gabster J."/>
            <person name="Walker C."/>
            <person name="Stolyar S."/>
            <person name="Stahl D."/>
            <person name="Arkin A."/>
            <person name="Dehal P."/>
            <person name="Hazen T."/>
            <person name="Woyke T."/>
        </authorList>
    </citation>
    <scope>NUCLEOTIDE SEQUENCE [LARGE SCALE GENOMIC DNA]</scope>
    <source>
        <strain evidence="4">U5L</strain>
    </source>
</reference>
<keyword evidence="2" id="KW-0732">Signal</keyword>
<dbReference type="PROSITE" id="PS51318">
    <property type="entry name" value="TAT"/>
    <property type="match status" value="1"/>
</dbReference>
<dbReference type="eggNOG" id="COG0667">
    <property type="taxonomic scope" value="Bacteria"/>
</dbReference>
<dbReference type="Pfam" id="PF00248">
    <property type="entry name" value="Aldo_ket_red"/>
    <property type="match status" value="1"/>
</dbReference>
<dbReference type="InterPro" id="IPR053135">
    <property type="entry name" value="AKR2_Oxidoreductase"/>
</dbReference>
<dbReference type="OrthoDB" id="5523216at2"/>
<evidence type="ECO:0000259" key="3">
    <source>
        <dbReference type="Pfam" id="PF00248"/>
    </source>
</evidence>
<keyword evidence="1" id="KW-0411">Iron-sulfur</keyword>
<organism evidence="4">
    <name type="scientific">Desulfovibrio sp. U5L</name>
    <dbReference type="NCBI Taxonomy" id="596152"/>
    <lineage>
        <taxon>Bacteria</taxon>
        <taxon>Pseudomonadati</taxon>
        <taxon>Thermodesulfobacteriota</taxon>
        <taxon>Desulfovibrionia</taxon>
        <taxon>Desulfovibrionales</taxon>
        <taxon>Desulfovibrionaceae</taxon>
        <taxon>Desulfovibrio</taxon>
    </lineage>
</organism>
<dbReference type="InterPro" id="IPR006311">
    <property type="entry name" value="TAT_signal"/>
</dbReference>
<dbReference type="InterPro" id="IPR023210">
    <property type="entry name" value="NADP_OxRdtase_dom"/>
</dbReference>
<dbReference type="AlphaFoldDB" id="I2PX66"/>
<dbReference type="PROSITE" id="PS51257">
    <property type="entry name" value="PROKAR_LIPOPROTEIN"/>
    <property type="match status" value="1"/>
</dbReference>
<dbReference type="CDD" id="cd19100">
    <property type="entry name" value="AKR_unchar"/>
    <property type="match status" value="1"/>
</dbReference>
<sequence length="356" mass="38662">MSLNRRKFMALSVTGVAACLGAREGLAAAAAPPAASPAEPAAPQVQAPLPAATRKGDMPYRPLGRTGETVSLVGLGGFHLGKPSEKAAIALVRRAVDAGLTFMDNCWDYNGGASEIRMGKALGDGYRDKVFLMTKIDGRDKRTAARQIEESLRRLRTDRIDLLQFHEIIRMDDPDRIFARGGAMEAMAEARQAGKVRFVGFTGHKDPAIHLRMLDLAGQQGVWFDAVQMPLNVMDAHFRSFERQVVPRLVAEQTGVLGMKSMGDPFILQSKVVSPMECLHYAMSLPASCVITGIDSEAVLKQALDAARTYAPLTPGQRRDILARTKPLAASGRFELFKTSSRFDGTARNPDWLGPA</sequence>
<protein>
    <submittedName>
        <fullName evidence="4">Putative oxidoreductase of aldo/keto reductase family</fullName>
    </submittedName>
</protein>
<dbReference type="PANTHER" id="PTHR43312:SF1">
    <property type="entry name" value="NADP-DEPENDENT OXIDOREDUCTASE DOMAIN-CONTAINING PROTEIN"/>
    <property type="match status" value="1"/>
</dbReference>
<gene>
    <name evidence="4" type="ORF">DesU5LDRAFT_0416</name>
</gene>
<feature type="chain" id="PRO_5003663494" evidence="2">
    <location>
        <begin position="28"/>
        <end position="356"/>
    </location>
</feature>
<dbReference type="SUPFAM" id="SSF51430">
    <property type="entry name" value="NAD(P)-linked oxidoreductase"/>
    <property type="match status" value="1"/>
</dbReference>
<dbReference type="PANTHER" id="PTHR43312">
    <property type="entry name" value="D-THREO-ALDOSE 1-DEHYDROGENASE"/>
    <property type="match status" value="1"/>
</dbReference>
<dbReference type="GO" id="GO:0051536">
    <property type="term" value="F:iron-sulfur cluster binding"/>
    <property type="evidence" value="ECO:0007669"/>
    <property type="project" value="UniProtKB-KW"/>
</dbReference>
<proteinExistence type="predicted"/>
<dbReference type="EMBL" id="JH600068">
    <property type="protein sequence ID" value="EIG52122.1"/>
    <property type="molecule type" value="Genomic_DNA"/>
</dbReference>
<keyword evidence="1" id="KW-0408">Iron</keyword>
<feature type="domain" description="NADP-dependent oxidoreductase" evidence="3">
    <location>
        <begin position="73"/>
        <end position="264"/>
    </location>
</feature>
<name>I2PX66_9BACT</name>
<feature type="signal peptide" evidence="2">
    <location>
        <begin position="1"/>
        <end position="27"/>
    </location>
</feature>
<evidence type="ECO:0000256" key="2">
    <source>
        <dbReference type="SAM" id="SignalP"/>
    </source>
</evidence>
<evidence type="ECO:0000256" key="1">
    <source>
        <dbReference type="ARBA" id="ARBA00023014"/>
    </source>
</evidence>
<dbReference type="STRING" id="596152.DesU5LDRAFT_0416"/>